<protein>
    <submittedName>
        <fullName evidence="1">Uncharacterized protein</fullName>
    </submittedName>
</protein>
<gene>
    <name evidence="1" type="ORF">Naga_100639g4</name>
</gene>
<keyword evidence="2" id="KW-1185">Reference proteome</keyword>
<dbReference type="Proteomes" id="UP000019335">
    <property type="component" value="Unassembled WGS sequence"/>
</dbReference>
<reference evidence="1 2" key="1">
    <citation type="journal article" date="2014" name="Mol. Plant">
        <title>Chromosome Scale Genome Assembly and Transcriptome Profiling of Nannochloropsis gaditana in Nitrogen Depletion.</title>
        <authorList>
            <person name="Corteggiani Carpinelli E."/>
            <person name="Telatin A."/>
            <person name="Vitulo N."/>
            <person name="Forcato C."/>
            <person name="D'Angelo M."/>
            <person name="Schiavon R."/>
            <person name="Vezzi A."/>
            <person name="Giacometti G.M."/>
            <person name="Morosinotto T."/>
            <person name="Valle G."/>
        </authorList>
    </citation>
    <scope>NUCLEOTIDE SEQUENCE [LARGE SCALE GENOMIC DNA]</scope>
    <source>
        <strain evidence="1 2">B-31</strain>
    </source>
</reference>
<dbReference type="EMBL" id="AZIL01002120">
    <property type="protein sequence ID" value="EWM22714.1"/>
    <property type="molecule type" value="Genomic_DNA"/>
</dbReference>
<dbReference type="AlphaFoldDB" id="W7TPQ5"/>
<organism evidence="1 2">
    <name type="scientific">Nannochloropsis gaditana</name>
    <dbReference type="NCBI Taxonomy" id="72520"/>
    <lineage>
        <taxon>Eukaryota</taxon>
        <taxon>Sar</taxon>
        <taxon>Stramenopiles</taxon>
        <taxon>Ochrophyta</taxon>
        <taxon>Eustigmatophyceae</taxon>
        <taxon>Eustigmatales</taxon>
        <taxon>Monodopsidaceae</taxon>
        <taxon>Nannochloropsis</taxon>
    </lineage>
</organism>
<comment type="caution">
    <text evidence="1">The sequence shown here is derived from an EMBL/GenBank/DDBJ whole genome shotgun (WGS) entry which is preliminary data.</text>
</comment>
<name>W7TPQ5_9STRA</name>
<evidence type="ECO:0000313" key="2">
    <source>
        <dbReference type="Proteomes" id="UP000019335"/>
    </source>
</evidence>
<evidence type="ECO:0000313" key="1">
    <source>
        <dbReference type="EMBL" id="EWM22714.1"/>
    </source>
</evidence>
<accession>W7TPQ5</accession>
<proteinExistence type="predicted"/>
<sequence length="67" mass="6958">MALSDFCIDATLSGSERIGTPSCPTLSPTIQGTLGPNLVQVMALAHSEPGQATGWATLPIDLLHQLI</sequence>